<organism evidence="1 2">
    <name type="scientific">Glaciihabitans tibetensis</name>
    <dbReference type="NCBI Taxonomy" id="1266600"/>
    <lineage>
        <taxon>Bacteria</taxon>
        <taxon>Bacillati</taxon>
        <taxon>Actinomycetota</taxon>
        <taxon>Actinomycetes</taxon>
        <taxon>Micrococcales</taxon>
        <taxon>Microbacteriaceae</taxon>
        <taxon>Glaciihabitans</taxon>
    </lineage>
</organism>
<evidence type="ECO:0000313" key="2">
    <source>
        <dbReference type="Proteomes" id="UP000237983"/>
    </source>
</evidence>
<dbReference type="GO" id="GO:0004519">
    <property type="term" value="F:endonuclease activity"/>
    <property type="evidence" value="ECO:0007669"/>
    <property type="project" value="UniProtKB-KW"/>
</dbReference>
<keyword evidence="1" id="KW-0378">Hydrolase</keyword>
<dbReference type="EMBL" id="PVTL01000001">
    <property type="protein sequence ID" value="PRY70241.1"/>
    <property type="molecule type" value="Genomic_DNA"/>
</dbReference>
<keyword evidence="1" id="KW-0540">Nuclease</keyword>
<reference evidence="1 2" key="1">
    <citation type="submission" date="2018-03" db="EMBL/GenBank/DDBJ databases">
        <title>Genomic Encyclopedia of Type Strains, Phase III (KMG-III): the genomes of soil and plant-associated and newly described type strains.</title>
        <authorList>
            <person name="Whitman W."/>
        </authorList>
    </citation>
    <scope>NUCLEOTIDE SEQUENCE [LARGE SCALE GENOMIC DNA]</scope>
    <source>
        <strain evidence="1 2">CGMCC 1.12484</strain>
    </source>
</reference>
<name>A0A2T0VJ45_9MICO</name>
<evidence type="ECO:0000313" key="1">
    <source>
        <dbReference type="EMBL" id="PRY70241.1"/>
    </source>
</evidence>
<sequence length="310" mass="34091">MSDIAALVDAVGGVAHKRQLVALGARDHELTRAVRNKDVIRVRQGWYSTLPPTLPELRAVRIGGRLTGISAIAAAGGWVLDTPTLHVSVPKNAARLRSPVNRFASFAAARTRGVRLHWDAPRVGRLGTVMRVGLLDALERVVLDETLEVAVAALDWALHTRHIDSGDLDTIFDRLPAIKSSLRGWIDPKCESLPESLARTRLRLRGHHVISQARVGENQRIDMVVDGVVALETDGEEHHRDRFHADRAKDLTMTIHGYHALRATAVMVFRDWGRVAAAIESALLGRGVSPPRPLSMVRGRVPPLTQWVPV</sequence>
<accession>A0A2T0VJ45</accession>
<protein>
    <submittedName>
        <fullName evidence="1">Very-short-patch-repair endonuclease</fullName>
    </submittedName>
</protein>
<comment type="caution">
    <text evidence="1">The sequence shown here is derived from an EMBL/GenBank/DDBJ whole genome shotgun (WGS) entry which is preliminary data.</text>
</comment>
<gene>
    <name evidence="1" type="ORF">B0I08_101369</name>
</gene>
<keyword evidence="2" id="KW-1185">Reference proteome</keyword>
<dbReference type="RefSeq" id="WP_106209227.1">
    <property type="nucleotide sequence ID" value="NZ_PVTL01000001.1"/>
</dbReference>
<dbReference type="Proteomes" id="UP000237983">
    <property type="component" value="Unassembled WGS sequence"/>
</dbReference>
<dbReference type="AlphaFoldDB" id="A0A2T0VJ45"/>
<dbReference type="OrthoDB" id="2594539at2"/>
<keyword evidence="1" id="KW-0255">Endonuclease</keyword>
<proteinExistence type="predicted"/>